<dbReference type="GO" id="GO:0003677">
    <property type="term" value="F:DNA binding"/>
    <property type="evidence" value="ECO:0007669"/>
    <property type="project" value="UniProtKB-KW"/>
</dbReference>
<evidence type="ECO:0000259" key="4">
    <source>
        <dbReference type="PROSITE" id="PS51736"/>
    </source>
</evidence>
<dbReference type="GO" id="GO:0000150">
    <property type="term" value="F:DNA strand exchange activity"/>
    <property type="evidence" value="ECO:0007669"/>
    <property type="project" value="InterPro"/>
</dbReference>
<feature type="compositionally biased region" description="Basic and acidic residues" evidence="3">
    <location>
        <begin position="15"/>
        <end position="25"/>
    </location>
</feature>
<reference evidence="5" key="1">
    <citation type="submission" date="2022-09" db="EMBL/GenBank/DDBJ databases">
        <title>Diverse halophilic archaea isolated from saline environments.</title>
        <authorList>
            <person name="Cui H.-L."/>
        </authorList>
    </citation>
    <scope>NUCLEOTIDE SEQUENCE</scope>
    <source>
        <strain evidence="5">ZS-35-S2</strain>
    </source>
</reference>
<proteinExistence type="predicted"/>
<dbReference type="GeneID" id="74942809"/>
<dbReference type="EMBL" id="CP104003">
    <property type="protein sequence ID" value="UWM56659.1"/>
    <property type="molecule type" value="Genomic_DNA"/>
</dbReference>
<dbReference type="InterPro" id="IPR050639">
    <property type="entry name" value="SSR_resolvase"/>
</dbReference>
<dbReference type="CDD" id="cd00338">
    <property type="entry name" value="Ser_Recombinase"/>
    <property type="match status" value="1"/>
</dbReference>
<keyword evidence="1" id="KW-0238">DNA-binding</keyword>
<gene>
    <name evidence="5" type="ORF">N0B31_10265</name>
</gene>
<evidence type="ECO:0000256" key="3">
    <source>
        <dbReference type="SAM" id="MobiDB-lite"/>
    </source>
</evidence>
<dbReference type="Gene3D" id="3.40.50.1390">
    <property type="entry name" value="Resolvase, N-terminal catalytic domain"/>
    <property type="match status" value="1"/>
</dbReference>
<evidence type="ECO:0000313" key="6">
    <source>
        <dbReference type="Proteomes" id="UP001057580"/>
    </source>
</evidence>
<dbReference type="Gene3D" id="1.10.10.10">
    <property type="entry name" value="Winged helix-like DNA-binding domain superfamily/Winged helix DNA-binding domain"/>
    <property type="match status" value="1"/>
</dbReference>
<dbReference type="SMART" id="SM00857">
    <property type="entry name" value="Resolvase"/>
    <property type="match status" value="1"/>
</dbReference>
<evidence type="ECO:0000256" key="1">
    <source>
        <dbReference type="ARBA" id="ARBA00023125"/>
    </source>
</evidence>
<sequence>MTEDTKEYATYIRRSTAEQEEQHQRDDIEEWLNQRELDFGDVAIYADQASGASASRSDFQQLIDEIENDDYTDVIVWEISRIARRGLLAQQFFDVCEDHAVTIHVVNGSVRTIEPDGHGRLIADIIAAVAAEERRSLIRRTRAGLRRARKEGKWLGQVPAGFVRVEGYLAPNMSPDYDDGETGFVDMCDAIERIDDGDSYRSVARDTRNVTRQTLMNIWKDDERRDWYLDREADDGRVSEALEEVTVGDGE</sequence>
<dbReference type="InterPro" id="IPR036388">
    <property type="entry name" value="WH-like_DNA-bd_sf"/>
</dbReference>
<protein>
    <submittedName>
        <fullName evidence="5">Recombinase family protein</fullName>
    </submittedName>
</protein>
<keyword evidence="6" id="KW-1185">Reference proteome</keyword>
<feature type="region of interest" description="Disordered" evidence="3">
    <location>
        <begin position="1"/>
        <end position="25"/>
    </location>
</feature>
<dbReference type="PANTHER" id="PTHR30461:SF2">
    <property type="entry name" value="SERINE RECOMBINASE PINE-RELATED"/>
    <property type="match status" value="1"/>
</dbReference>
<dbReference type="Proteomes" id="UP001057580">
    <property type="component" value="Chromosome"/>
</dbReference>
<name>A0A9E7UD53_9EURY</name>
<dbReference type="PANTHER" id="PTHR30461">
    <property type="entry name" value="DNA-INVERTASE FROM LAMBDOID PROPHAGE"/>
    <property type="match status" value="1"/>
</dbReference>
<evidence type="ECO:0000313" key="5">
    <source>
        <dbReference type="EMBL" id="UWM56659.1"/>
    </source>
</evidence>
<feature type="domain" description="Resolvase/invertase-type recombinase catalytic" evidence="4">
    <location>
        <begin position="7"/>
        <end position="152"/>
    </location>
</feature>
<dbReference type="Pfam" id="PF00239">
    <property type="entry name" value="Resolvase"/>
    <property type="match status" value="1"/>
</dbReference>
<keyword evidence="2" id="KW-0233">DNA recombination</keyword>
<dbReference type="InterPro" id="IPR006119">
    <property type="entry name" value="Resolv_N"/>
</dbReference>
<dbReference type="SUPFAM" id="SSF53041">
    <property type="entry name" value="Resolvase-like"/>
    <property type="match status" value="1"/>
</dbReference>
<accession>A0A9E7UD53</accession>
<dbReference type="InterPro" id="IPR036162">
    <property type="entry name" value="Resolvase-like_N_sf"/>
</dbReference>
<dbReference type="AlphaFoldDB" id="A0A9E7UD53"/>
<dbReference type="KEGG" id="ssai:N0B31_10265"/>
<dbReference type="PROSITE" id="PS51736">
    <property type="entry name" value="RECOMBINASES_3"/>
    <property type="match status" value="1"/>
</dbReference>
<organism evidence="5 6">
    <name type="scientific">Salinirubellus salinus</name>
    <dbReference type="NCBI Taxonomy" id="1364945"/>
    <lineage>
        <taxon>Archaea</taxon>
        <taxon>Methanobacteriati</taxon>
        <taxon>Methanobacteriota</taxon>
        <taxon>Stenosarchaea group</taxon>
        <taxon>Halobacteria</taxon>
        <taxon>Halobacteriales</taxon>
        <taxon>Natronomonadaceae</taxon>
        <taxon>Salinirubellus</taxon>
    </lineage>
</organism>
<dbReference type="RefSeq" id="WP_260643773.1">
    <property type="nucleotide sequence ID" value="NZ_CP104003.1"/>
</dbReference>
<evidence type="ECO:0000256" key="2">
    <source>
        <dbReference type="ARBA" id="ARBA00023172"/>
    </source>
</evidence>